<name>A0A9P7M9M6_9HYPO</name>
<evidence type="ECO:0000313" key="2">
    <source>
        <dbReference type="EMBL" id="KAG5934360.1"/>
    </source>
</evidence>
<accession>A0A9P7M9M6</accession>
<gene>
    <name evidence="2" type="ORF">E4U60_003921</name>
</gene>
<evidence type="ECO:0000313" key="3">
    <source>
        <dbReference type="Proteomes" id="UP000706124"/>
    </source>
</evidence>
<proteinExistence type="predicted"/>
<protein>
    <submittedName>
        <fullName evidence="2">Uncharacterized protein</fullName>
    </submittedName>
</protein>
<dbReference type="EMBL" id="SRPO01000312">
    <property type="protein sequence ID" value="KAG5934360.1"/>
    <property type="molecule type" value="Genomic_DNA"/>
</dbReference>
<feature type="compositionally biased region" description="Polar residues" evidence="1">
    <location>
        <begin position="45"/>
        <end position="57"/>
    </location>
</feature>
<evidence type="ECO:0000256" key="1">
    <source>
        <dbReference type="SAM" id="MobiDB-lite"/>
    </source>
</evidence>
<dbReference type="Proteomes" id="UP000706124">
    <property type="component" value="Unassembled WGS sequence"/>
</dbReference>
<keyword evidence="3" id="KW-1185">Reference proteome</keyword>
<feature type="compositionally biased region" description="Polar residues" evidence="1">
    <location>
        <begin position="13"/>
        <end position="22"/>
    </location>
</feature>
<feature type="compositionally biased region" description="Basic residues" evidence="1">
    <location>
        <begin position="1"/>
        <end position="11"/>
    </location>
</feature>
<reference evidence="2 3" key="1">
    <citation type="journal article" date="2020" name="bioRxiv">
        <title>Whole genome comparisons of ergot fungi reveals the divergence and evolution of species within the genus Claviceps are the result of varying mechanisms driving genome evolution and host range expansion.</title>
        <authorList>
            <person name="Wyka S.A."/>
            <person name="Mondo S.J."/>
            <person name="Liu M."/>
            <person name="Dettman J."/>
            <person name="Nalam V."/>
            <person name="Broders K.D."/>
        </authorList>
    </citation>
    <scope>NUCLEOTIDE SEQUENCE [LARGE SCALE GENOMIC DNA]</scope>
    <source>
        <strain evidence="2 3">CCC 1485</strain>
    </source>
</reference>
<comment type="caution">
    <text evidence="2">The sequence shown here is derived from an EMBL/GenBank/DDBJ whole genome shotgun (WGS) entry which is preliminary data.</text>
</comment>
<dbReference type="AlphaFoldDB" id="A0A9P7M9M6"/>
<dbReference type="OrthoDB" id="37659at2759"/>
<sequence>MDEKKGKRAHRTNPVTEVSSSEAIVAPPHTPIMDSADMSHAEQIPSYQEATSSSSGGMPTIDSPFTFPTDNPPPSYEANAQGAPGFSSPSSSLYGTKPIAIPQVAPDPAAPFLSAYPHDLLSHGITQQAWNAFVDTTSAFLTAKVSDRAIAHAGDMAKSLGAPPKQYGRNIAAHAKTVGKQIARDAKRFNISGLASSVVGGAVSIPVQAALGAAHTVLAIPGTAVAAVSQTPRTPLERAATYAAVASKKWLNQRGLHAVLLDTMQLAGMVRVPAEQFLGVAAEGAGKTGSAAGMMSALCGYVQPLQVLGREVVVLSTQTLWLVVVPVGAANVDDSK</sequence>
<feature type="region of interest" description="Disordered" evidence="1">
    <location>
        <begin position="1"/>
        <end position="91"/>
    </location>
</feature>
<organism evidence="2 3">
    <name type="scientific">Claviceps pazoutovae</name>
    <dbReference type="NCBI Taxonomy" id="1649127"/>
    <lineage>
        <taxon>Eukaryota</taxon>
        <taxon>Fungi</taxon>
        <taxon>Dikarya</taxon>
        <taxon>Ascomycota</taxon>
        <taxon>Pezizomycotina</taxon>
        <taxon>Sordariomycetes</taxon>
        <taxon>Hypocreomycetidae</taxon>
        <taxon>Hypocreales</taxon>
        <taxon>Clavicipitaceae</taxon>
        <taxon>Claviceps</taxon>
    </lineage>
</organism>